<dbReference type="Proteomes" id="UP000824120">
    <property type="component" value="Chromosome 5"/>
</dbReference>
<gene>
    <name evidence="1" type="ORF">H5410_026095</name>
</gene>
<accession>A0A9J5YV38</accession>
<evidence type="ECO:0000313" key="2">
    <source>
        <dbReference type="Proteomes" id="UP000824120"/>
    </source>
</evidence>
<evidence type="ECO:0000313" key="1">
    <source>
        <dbReference type="EMBL" id="KAG5604603.1"/>
    </source>
</evidence>
<name>A0A9J5YV38_SOLCO</name>
<comment type="caution">
    <text evidence="1">The sequence shown here is derived from an EMBL/GenBank/DDBJ whole genome shotgun (WGS) entry which is preliminary data.</text>
</comment>
<organism evidence="1 2">
    <name type="scientific">Solanum commersonii</name>
    <name type="common">Commerson's wild potato</name>
    <name type="synonym">Commerson's nightshade</name>
    <dbReference type="NCBI Taxonomy" id="4109"/>
    <lineage>
        <taxon>Eukaryota</taxon>
        <taxon>Viridiplantae</taxon>
        <taxon>Streptophyta</taxon>
        <taxon>Embryophyta</taxon>
        <taxon>Tracheophyta</taxon>
        <taxon>Spermatophyta</taxon>
        <taxon>Magnoliopsida</taxon>
        <taxon>eudicotyledons</taxon>
        <taxon>Gunneridae</taxon>
        <taxon>Pentapetalae</taxon>
        <taxon>asterids</taxon>
        <taxon>lamiids</taxon>
        <taxon>Solanales</taxon>
        <taxon>Solanaceae</taxon>
        <taxon>Solanoideae</taxon>
        <taxon>Solaneae</taxon>
        <taxon>Solanum</taxon>
    </lineage>
</organism>
<dbReference type="AlphaFoldDB" id="A0A9J5YV38"/>
<reference evidence="1 2" key="1">
    <citation type="submission" date="2020-09" db="EMBL/GenBank/DDBJ databases">
        <title>De no assembly of potato wild relative species, Solanum commersonii.</title>
        <authorList>
            <person name="Cho K."/>
        </authorList>
    </citation>
    <scope>NUCLEOTIDE SEQUENCE [LARGE SCALE GENOMIC DNA]</scope>
    <source>
        <strain evidence="1">LZ3.2</strain>
        <tissue evidence="1">Leaf</tissue>
    </source>
</reference>
<keyword evidence="2" id="KW-1185">Reference proteome</keyword>
<proteinExistence type="predicted"/>
<sequence>MKIWQIMRSELQYNLQIGTQDHLIDSYPKDGAWPQLGGFSARSEFQRKAITYCNVDEKNGIVVMIRLNWHPSTCVATAMD</sequence>
<dbReference type="EMBL" id="JACXVP010000005">
    <property type="protein sequence ID" value="KAG5604603.1"/>
    <property type="molecule type" value="Genomic_DNA"/>
</dbReference>
<protein>
    <submittedName>
        <fullName evidence="1">Uncharacterized protein</fullName>
    </submittedName>
</protein>